<organism evidence="1">
    <name type="scientific">bioreactor metagenome</name>
    <dbReference type="NCBI Taxonomy" id="1076179"/>
    <lineage>
        <taxon>unclassified sequences</taxon>
        <taxon>metagenomes</taxon>
        <taxon>ecological metagenomes</taxon>
    </lineage>
</organism>
<comment type="caution">
    <text evidence="1">The sequence shown here is derived from an EMBL/GenBank/DDBJ whole genome shotgun (WGS) entry which is preliminary data.</text>
</comment>
<accession>A0A644ZWW2</accession>
<name>A0A644ZWW2_9ZZZZ</name>
<dbReference type="AlphaFoldDB" id="A0A644ZWW2"/>
<sequence length="142" mass="16402">MVKSTRTSVFVFFRTDARSFESDTVTFSFSAPMTSPTSFPILTRSKAAEIVTPSVARMRRMIRLPILPHAPTRAILTSLIRNPPQIFLYNIRMKWLCRAIQQYILRSCLVRMQSENGYLTDGVKEMRTALYGILRLHIMQDL</sequence>
<protein>
    <submittedName>
        <fullName evidence="1">Uncharacterized protein</fullName>
    </submittedName>
</protein>
<evidence type="ECO:0000313" key="1">
    <source>
        <dbReference type="EMBL" id="MPM44908.1"/>
    </source>
</evidence>
<proteinExistence type="predicted"/>
<reference evidence="1" key="1">
    <citation type="submission" date="2019-08" db="EMBL/GenBank/DDBJ databases">
        <authorList>
            <person name="Kucharzyk K."/>
            <person name="Murdoch R.W."/>
            <person name="Higgins S."/>
            <person name="Loffler F."/>
        </authorList>
    </citation>
    <scope>NUCLEOTIDE SEQUENCE</scope>
</reference>
<gene>
    <name evidence="1" type="ORF">SDC9_91590</name>
</gene>
<dbReference type="EMBL" id="VSSQ01010664">
    <property type="protein sequence ID" value="MPM44908.1"/>
    <property type="molecule type" value="Genomic_DNA"/>
</dbReference>